<dbReference type="Ensembl" id="ENSOANT00000058703.1">
    <property type="protein sequence ID" value="ENSOANP00000039637.1"/>
    <property type="gene ID" value="ENSOANG00000049437.1"/>
</dbReference>
<keyword evidence="5" id="KW-1133">Transmembrane helix</keyword>
<dbReference type="PANTHER" id="PTHR19307">
    <property type="entry name" value="TUMOR PROTEIN D52"/>
    <property type="match status" value="1"/>
</dbReference>
<organism evidence="6 7">
    <name type="scientific">Ornithorhynchus anatinus</name>
    <name type="common">Duckbill platypus</name>
    <dbReference type="NCBI Taxonomy" id="9258"/>
    <lineage>
        <taxon>Eukaryota</taxon>
        <taxon>Metazoa</taxon>
        <taxon>Chordata</taxon>
        <taxon>Craniata</taxon>
        <taxon>Vertebrata</taxon>
        <taxon>Euteleostomi</taxon>
        <taxon>Mammalia</taxon>
        <taxon>Monotremata</taxon>
        <taxon>Ornithorhynchidae</taxon>
        <taxon>Ornithorhynchus</taxon>
    </lineage>
</organism>
<proteinExistence type="inferred from homology"/>
<dbReference type="GO" id="GO:0046330">
    <property type="term" value="P:positive regulation of JNK cascade"/>
    <property type="evidence" value="ECO:0000318"/>
    <property type="project" value="GO_Central"/>
</dbReference>
<dbReference type="GO" id="GO:0005737">
    <property type="term" value="C:cytoplasm"/>
    <property type="evidence" value="ECO:0000318"/>
    <property type="project" value="GO_Central"/>
</dbReference>
<evidence type="ECO:0000256" key="2">
    <source>
        <dbReference type="ARBA" id="ARBA00023054"/>
    </source>
</evidence>
<accession>A0A6I8NF07</accession>
<keyword evidence="7" id="KW-1185">Reference proteome</keyword>
<dbReference type="AlphaFoldDB" id="A0A6I8NF07"/>
<dbReference type="Proteomes" id="UP000002279">
    <property type="component" value="Chromosome 2"/>
</dbReference>
<dbReference type="InParanoid" id="A0A6I8NF07"/>
<feature type="transmembrane region" description="Helical" evidence="5">
    <location>
        <begin position="16"/>
        <end position="35"/>
    </location>
</feature>
<evidence type="ECO:0000313" key="7">
    <source>
        <dbReference type="Proteomes" id="UP000002279"/>
    </source>
</evidence>
<keyword evidence="2 3" id="KW-0175">Coiled coil</keyword>
<dbReference type="Bgee" id="ENSOANG00000049437">
    <property type="expression patterns" value="Expressed in testis and 3 other cell types or tissues"/>
</dbReference>
<reference evidence="6" key="3">
    <citation type="submission" date="2025-09" db="UniProtKB">
        <authorList>
            <consortium name="Ensembl"/>
        </authorList>
    </citation>
    <scope>IDENTIFICATION</scope>
    <source>
        <strain evidence="6">Glennie</strain>
    </source>
</reference>
<protein>
    <recommendedName>
        <fullName evidence="8">TPD52 like 1</fullName>
    </recommendedName>
</protein>
<sequence length="280" mass="30983">MIEFVYNIHNLGNYSFFVWVLNICYINFLCISAVIPECNRYSIGKEECIGSEIANLLDTEPLQGANEGRSSEIVFLSMISEEEREELKTELVKLEEEVSTLRQVLSAKEKHRLEIKQKLGMTLMDELRQNLSKGWHDVQTTSAYKKTHETLSQAGLKATAALNNMGMAISRKFGDMRNSPTFKSFEERVETTVTSLKMKVGGAGGSSGGSFEEVLSSTAQASSLSSAPSARFPEQRASVLDQEPTGQWTPFQQPTSDPLLVADTPFGYKRGGWYSPPGGS</sequence>
<dbReference type="InterPro" id="IPR007327">
    <property type="entry name" value="TPD52"/>
</dbReference>
<dbReference type="GO" id="GO:0000086">
    <property type="term" value="P:G2/M transition of mitotic cell cycle"/>
    <property type="evidence" value="ECO:0000318"/>
    <property type="project" value="GO_Central"/>
</dbReference>
<dbReference type="GO" id="GO:2001235">
    <property type="term" value="P:positive regulation of apoptotic signaling pathway"/>
    <property type="evidence" value="ECO:0000318"/>
    <property type="project" value="GO_Central"/>
</dbReference>
<evidence type="ECO:0000256" key="5">
    <source>
        <dbReference type="SAM" id="Phobius"/>
    </source>
</evidence>
<evidence type="ECO:0000256" key="4">
    <source>
        <dbReference type="SAM" id="MobiDB-lite"/>
    </source>
</evidence>
<dbReference type="GeneTree" id="ENSGT00940000159202"/>
<reference evidence="6 7" key="1">
    <citation type="journal article" date="2008" name="Nature">
        <title>Genome analysis of the platypus reveals unique signatures of evolution.</title>
        <authorList>
            <person name="Warren W.C."/>
            <person name="Hillier L.W."/>
            <person name="Marshall Graves J.A."/>
            <person name="Birney E."/>
            <person name="Ponting C.P."/>
            <person name="Grutzner F."/>
            <person name="Belov K."/>
            <person name="Miller W."/>
            <person name="Clarke L."/>
            <person name="Chinwalla A.T."/>
            <person name="Yang S.P."/>
            <person name="Heger A."/>
            <person name="Locke D.P."/>
            <person name="Miethke P."/>
            <person name="Waters P.D."/>
            <person name="Veyrunes F."/>
            <person name="Fulton L."/>
            <person name="Fulton B."/>
            <person name="Graves T."/>
            <person name="Wallis J."/>
            <person name="Puente X.S."/>
            <person name="Lopez-Otin C."/>
            <person name="Ordonez G.R."/>
            <person name="Eichler E.E."/>
            <person name="Chen L."/>
            <person name="Cheng Z."/>
            <person name="Deakin J.E."/>
            <person name="Alsop A."/>
            <person name="Thompson K."/>
            <person name="Kirby P."/>
            <person name="Papenfuss A.T."/>
            <person name="Wakefield M.J."/>
            <person name="Olender T."/>
            <person name="Lancet D."/>
            <person name="Huttley G.A."/>
            <person name="Smit A.F."/>
            <person name="Pask A."/>
            <person name="Temple-Smith P."/>
            <person name="Batzer M.A."/>
            <person name="Walker J.A."/>
            <person name="Konkel M.K."/>
            <person name="Harris R.S."/>
            <person name="Whittington C.M."/>
            <person name="Wong E.S."/>
            <person name="Gemmell N.J."/>
            <person name="Buschiazzo E."/>
            <person name="Vargas Jentzsch I.M."/>
            <person name="Merkel A."/>
            <person name="Schmitz J."/>
            <person name="Zemann A."/>
            <person name="Churakov G."/>
            <person name="Kriegs J.O."/>
            <person name="Brosius J."/>
            <person name="Murchison E.P."/>
            <person name="Sachidanandam R."/>
            <person name="Smith C."/>
            <person name="Hannon G.J."/>
            <person name="Tsend-Ayush E."/>
            <person name="McMillan D."/>
            <person name="Attenborough R."/>
            <person name="Rens W."/>
            <person name="Ferguson-Smith M."/>
            <person name="Lefevre C.M."/>
            <person name="Sharp J.A."/>
            <person name="Nicholas K.R."/>
            <person name="Ray D.A."/>
            <person name="Kube M."/>
            <person name="Reinhardt R."/>
            <person name="Pringle T.H."/>
            <person name="Taylor J."/>
            <person name="Jones R.C."/>
            <person name="Nixon B."/>
            <person name="Dacheux J.L."/>
            <person name="Niwa H."/>
            <person name="Sekita Y."/>
            <person name="Huang X."/>
            <person name="Stark A."/>
            <person name="Kheradpour P."/>
            <person name="Kellis M."/>
            <person name="Flicek P."/>
            <person name="Chen Y."/>
            <person name="Webber C."/>
            <person name="Hardison R."/>
            <person name="Nelson J."/>
            <person name="Hallsworth-Pepin K."/>
            <person name="Delehaunty K."/>
            <person name="Markovic C."/>
            <person name="Minx P."/>
            <person name="Feng Y."/>
            <person name="Kremitzki C."/>
            <person name="Mitreva M."/>
            <person name="Glasscock J."/>
            <person name="Wylie T."/>
            <person name="Wohldmann P."/>
            <person name="Thiru P."/>
            <person name="Nhan M.N."/>
            <person name="Pohl C.S."/>
            <person name="Smith S.M."/>
            <person name="Hou S."/>
            <person name="Nefedov M."/>
            <person name="de Jong P.J."/>
            <person name="Renfree M.B."/>
            <person name="Mardis E.R."/>
            <person name="Wilson R.K."/>
        </authorList>
    </citation>
    <scope>NUCLEOTIDE SEQUENCE [LARGE SCALE GENOMIC DNA]</scope>
    <source>
        <strain evidence="6 7">Glennie</strain>
    </source>
</reference>
<keyword evidence="5" id="KW-0812">Transmembrane</keyword>
<feature type="region of interest" description="Disordered" evidence="4">
    <location>
        <begin position="222"/>
        <end position="280"/>
    </location>
</feature>
<evidence type="ECO:0000313" key="6">
    <source>
        <dbReference type="Ensembl" id="ENSOANP00000039637.1"/>
    </source>
</evidence>
<evidence type="ECO:0000256" key="1">
    <source>
        <dbReference type="ARBA" id="ARBA00005702"/>
    </source>
</evidence>
<evidence type="ECO:0008006" key="8">
    <source>
        <dbReference type="Google" id="ProtNLM"/>
    </source>
</evidence>
<comment type="similarity">
    <text evidence="1">Belongs to the TPD52 family.</text>
</comment>
<feature type="compositionally biased region" description="Polar residues" evidence="4">
    <location>
        <begin position="244"/>
        <end position="256"/>
    </location>
</feature>
<dbReference type="FunCoup" id="A0A6I8NF07">
    <property type="interactions" value="852"/>
</dbReference>
<keyword evidence="5" id="KW-0472">Membrane</keyword>
<dbReference type="Pfam" id="PF04201">
    <property type="entry name" value="TPD52"/>
    <property type="match status" value="1"/>
</dbReference>
<feature type="coiled-coil region" evidence="3">
    <location>
        <begin position="77"/>
        <end position="111"/>
    </location>
</feature>
<dbReference type="PANTHER" id="PTHR19307:SF8">
    <property type="entry name" value="TUMOR PROTEIN D53"/>
    <property type="match status" value="1"/>
</dbReference>
<reference evidence="6" key="2">
    <citation type="submission" date="2025-08" db="UniProtKB">
        <authorList>
            <consortium name="Ensembl"/>
        </authorList>
    </citation>
    <scope>IDENTIFICATION</scope>
    <source>
        <strain evidence="6">Glennie</strain>
    </source>
</reference>
<evidence type="ECO:0000256" key="3">
    <source>
        <dbReference type="SAM" id="Coils"/>
    </source>
</evidence>
<name>A0A6I8NF07_ORNAN</name>
<gene>
    <name evidence="6" type="primary">TPD52L1</name>
</gene>